<gene>
    <name evidence="1" type="ORF">FIC94_07855</name>
</gene>
<comment type="caution">
    <text evidence="1">The sequence shown here is derived from an EMBL/GenBank/DDBJ whole genome shotgun (WGS) entry which is preliminary data.</text>
</comment>
<name>A0ABY2Y7S9_9HYPH</name>
<evidence type="ECO:0000313" key="1">
    <source>
        <dbReference type="EMBL" id="TNV17188.1"/>
    </source>
</evidence>
<dbReference type="EMBL" id="VEWL01000003">
    <property type="protein sequence ID" value="TNV17188.1"/>
    <property type="molecule type" value="Genomic_DNA"/>
</dbReference>
<accession>A0ABY2Y7S9</accession>
<evidence type="ECO:0000313" key="2">
    <source>
        <dbReference type="Proteomes" id="UP000312784"/>
    </source>
</evidence>
<dbReference type="Proteomes" id="UP000312784">
    <property type="component" value="Unassembled WGS sequence"/>
</dbReference>
<organism evidence="1 2">
    <name type="scientific">Ochrobactrum teleogrylli</name>
    <dbReference type="NCBI Taxonomy" id="2479765"/>
    <lineage>
        <taxon>Bacteria</taxon>
        <taxon>Pseudomonadati</taxon>
        <taxon>Pseudomonadota</taxon>
        <taxon>Alphaproteobacteria</taxon>
        <taxon>Hyphomicrobiales</taxon>
        <taxon>Brucellaceae</taxon>
        <taxon>Brucella/Ochrobactrum group</taxon>
        <taxon>Ochrobactrum</taxon>
    </lineage>
</organism>
<sequence>MELLVKGVCFDSAAYVRYLYYGGKNITYNQLTTISALDWLPKFNFTGGPEWDGVSPLPKARAIGFYRIAESKIFHAAIAVDGTQIRATNGGALGMVWAQPVDLRRVLGNRNSDGSFNYDGTKIRVYYSNL</sequence>
<proteinExistence type="predicted"/>
<reference evidence="1 2" key="1">
    <citation type="submission" date="2019-06" db="EMBL/GenBank/DDBJ databases">
        <title>Ochrobactrum cricket sp.nov., isolated from the insect Teleogryllus occipitalis living in deserted cropland.</title>
        <authorList>
            <person name="Hu M."/>
        </authorList>
    </citation>
    <scope>NUCLEOTIDE SEQUENCE [LARGE SCALE GENOMIC DNA]</scope>
    <source>
        <strain evidence="1 2">LCB8</strain>
    </source>
</reference>
<keyword evidence="2" id="KW-1185">Reference proteome</keyword>
<protein>
    <submittedName>
        <fullName evidence="1">Urea amidohydrolase</fullName>
    </submittedName>
</protein>